<dbReference type="OrthoDB" id="283167at2"/>
<sequence>MESPEPKPRRRPRFSLLSLLSLTALVALSITTAMLWRDVGPLRAEVQRLRREAGVLTVSDPDLVHAIGVETYVTNAWKWRLWVPANRRVALHVSVSGVPNPHVFYPSNGSPYKTMPEPAGRLELDAQNAEGAEIEVTLAAERKLDGTVRWLLHDERGVTIHLPVPPEADKWLVDRASGSSGGGRVGIHVKELPDTPLVLLHKRVYYQRDQIPPPNASETGDGVIAWIEAIP</sequence>
<protein>
    <submittedName>
        <fullName evidence="1">Uncharacterized protein</fullName>
    </submittedName>
</protein>
<evidence type="ECO:0000313" key="1">
    <source>
        <dbReference type="EMBL" id="TWT95902.1"/>
    </source>
</evidence>
<reference evidence="1 2" key="1">
    <citation type="submission" date="2019-02" db="EMBL/GenBank/DDBJ databases">
        <title>Deep-cultivation of Planctomycetes and their phenomic and genomic characterization uncovers novel biology.</title>
        <authorList>
            <person name="Wiegand S."/>
            <person name="Jogler M."/>
            <person name="Boedeker C."/>
            <person name="Pinto D."/>
            <person name="Vollmers J."/>
            <person name="Rivas-Marin E."/>
            <person name="Kohn T."/>
            <person name="Peeters S.H."/>
            <person name="Heuer A."/>
            <person name="Rast P."/>
            <person name="Oberbeckmann S."/>
            <person name="Bunk B."/>
            <person name="Jeske O."/>
            <person name="Meyerdierks A."/>
            <person name="Storesund J.E."/>
            <person name="Kallscheuer N."/>
            <person name="Luecker S."/>
            <person name="Lage O.M."/>
            <person name="Pohl T."/>
            <person name="Merkel B.J."/>
            <person name="Hornburger P."/>
            <person name="Mueller R.-W."/>
            <person name="Bruemmer F."/>
            <person name="Labrenz M."/>
            <person name="Spormann A.M."/>
            <person name="Op Den Camp H."/>
            <person name="Overmann J."/>
            <person name="Amann R."/>
            <person name="Jetten M.S.M."/>
            <person name="Mascher T."/>
            <person name="Medema M.H."/>
            <person name="Devos D.P."/>
            <person name="Kaster A.-K."/>
            <person name="Ovreas L."/>
            <person name="Rohde M."/>
            <person name="Galperin M.Y."/>
            <person name="Jogler C."/>
        </authorList>
    </citation>
    <scope>NUCLEOTIDE SEQUENCE [LARGE SCALE GENOMIC DNA]</scope>
    <source>
        <strain evidence="1 2">Pla108</strain>
    </source>
</reference>
<comment type="caution">
    <text evidence="1">The sequence shown here is derived from an EMBL/GenBank/DDBJ whole genome shotgun (WGS) entry which is preliminary data.</text>
</comment>
<dbReference type="AlphaFoldDB" id="A0A5C6A7C0"/>
<organism evidence="1 2">
    <name type="scientific">Botrimarina colliarenosi</name>
    <dbReference type="NCBI Taxonomy" id="2528001"/>
    <lineage>
        <taxon>Bacteria</taxon>
        <taxon>Pseudomonadati</taxon>
        <taxon>Planctomycetota</taxon>
        <taxon>Planctomycetia</taxon>
        <taxon>Pirellulales</taxon>
        <taxon>Lacipirellulaceae</taxon>
        <taxon>Botrimarina</taxon>
    </lineage>
</organism>
<dbReference type="EMBL" id="SJPR01000004">
    <property type="protein sequence ID" value="TWT95902.1"/>
    <property type="molecule type" value="Genomic_DNA"/>
</dbReference>
<name>A0A5C6A7C0_9BACT</name>
<proteinExistence type="predicted"/>
<dbReference type="Proteomes" id="UP000317421">
    <property type="component" value="Unassembled WGS sequence"/>
</dbReference>
<evidence type="ECO:0000313" key="2">
    <source>
        <dbReference type="Proteomes" id="UP000317421"/>
    </source>
</evidence>
<keyword evidence="2" id="KW-1185">Reference proteome</keyword>
<gene>
    <name evidence="1" type="ORF">Pla108_29790</name>
</gene>
<accession>A0A5C6A7C0</accession>